<dbReference type="SUPFAM" id="SSF51735">
    <property type="entry name" value="NAD(P)-binding Rossmann-fold domains"/>
    <property type="match status" value="1"/>
</dbReference>
<feature type="domain" description="NAD-dependent epimerase/dehydratase" evidence="1">
    <location>
        <begin position="21"/>
        <end position="145"/>
    </location>
</feature>
<dbReference type="AlphaFoldDB" id="A0A1H7PKJ9"/>
<protein>
    <recommendedName>
        <fullName evidence="1">NAD-dependent epimerase/dehydratase domain-containing protein</fullName>
    </recommendedName>
</protein>
<name>A0A1H7PKJ9_STRJI</name>
<organism evidence="2 3">
    <name type="scientific">Streptacidiphilus jiangxiensis</name>
    <dbReference type="NCBI Taxonomy" id="235985"/>
    <lineage>
        <taxon>Bacteria</taxon>
        <taxon>Bacillati</taxon>
        <taxon>Actinomycetota</taxon>
        <taxon>Actinomycetes</taxon>
        <taxon>Kitasatosporales</taxon>
        <taxon>Streptomycetaceae</taxon>
        <taxon>Streptacidiphilus</taxon>
    </lineage>
</organism>
<gene>
    <name evidence="2" type="ORF">SAMN05414137_1085</name>
</gene>
<evidence type="ECO:0000313" key="2">
    <source>
        <dbReference type="EMBL" id="SEL36311.1"/>
    </source>
</evidence>
<dbReference type="EMBL" id="FOAZ01000008">
    <property type="protein sequence ID" value="SEL36311.1"/>
    <property type="molecule type" value="Genomic_DNA"/>
</dbReference>
<accession>A0A1H7PKJ9</accession>
<proteinExistence type="predicted"/>
<dbReference type="Gene3D" id="3.40.50.720">
    <property type="entry name" value="NAD(P)-binding Rossmann-like Domain"/>
    <property type="match status" value="1"/>
</dbReference>
<dbReference type="InterPro" id="IPR001509">
    <property type="entry name" value="Epimerase_deHydtase"/>
</dbReference>
<dbReference type="STRING" id="235985.SAMN05414137_1085"/>
<dbReference type="InterPro" id="IPR036291">
    <property type="entry name" value="NAD(P)-bd_dom_sf"/>
</dbReference>
<reference evidence="3" key="1">
    <citation type="submission" date="2016-10" db="EMBL/GenBank/DDBJ databases">
        <authorList>
            <person name="Varghese N."/>
        </authorList>
    </citation>
    <scope>NUCLEOTIDE SEQUENCE [LARGE SCALE GENOMIC DNA]</scope>
    <source>
        <strain evidence="3">DSM 45096 / BCRC 16803 / CGMCC 4.1857 / CIP 109030 / JCM 12277 / KCTC 19219 / NBRC 100920 / 33214</strain>
    </source>
</reference>
<evidence type="ECO:0000313" key="3">
    <source>
        <dbReference type="Proteomes" id="UP000183015"/>
    </source>
</evidence>
<sequence length="243" mass="25878">MINCAMPPYDRWITDAPPLAAALLSAVERAGIGYVMLGNLYAYGHVDGPFTEGLPIAPVSAKGRVRAQMWLDALAAFEAGRANVTEVRAAAFLGAGAVSTFTLSIAPQVLAGEVAKYAGRLDVPQSWSFVGDVAETLVAAARDGRSWGRAWHVPAAVIPVQELTERFAELTGAPAPRLERLDQDALRALSKQNPVFGELVEMLYATENPHILDSTETERMLGVRPTALDEALLATARGLAQVG</sequence>
<dbReference type="Pfam" id="PF01370">
    <property type="entry name" value="Epimerase"/>
    <property type="match status" value="1"/>
</dbReference>
<dbReference type="eggNOG" id="COG0451">
    <property type="taxonomic scope" value="Bacteria"/>
</dbReference>
<evidence type="ECO:0000259" key="1">
    <source>
        <dbReference type="Pfam" id="PF01370"/>
    </source>
</evidence>
<dbReference type="Proteomes" id="UP000183015">
    <property type="component" value="Unassembled WGS sequence"/>
</dbReference>
<keyword evidence="3" id="KW-1185">Reference proteome</keyword>